<proteinExistence type="predicted"/>
<name>A0A2G9UAM5_TELCI</name>
<feature type="domain" description="Apple" evidence="1">
    <location>
        <begin position="97"/>
        <end position="187"/>
    </location>
</feature>
<dbReference type="OrthoDB" id="5867217at2759"/>
<dbReference type="PANTHER" id="PTHR47327">
    <property type="entry name" value="FI18240P1-RELATED"/>
    <property type="match status" value="1"/>
</dbReference>
<organism evidence="2 3">
    <name type="scientific">Teladorsagia circumcincta</name>
    <name type="common">Brown stomach worm</name>
    <name type="synonym">Ostertagia circumcincta</name>
    <dbReference type="NCBI Taxonomy" id="45464"/>
    <lineage>
        <taxon>Eukaryota</taxon>
        <taxon>Metazoa</taxon>
        <taxon>Ecdysozoa</taxon>
        <taxon>Nematoda</taxon>
        <taxon>Chromadorea</taxon>
        <taxon>Rhabditida</taxon>
        <taxon>Rhabditina</taxon>
        <taxon>Rhabditomorpha</taxon>
        <taxon>Strongyloidea</taxon>
        <taxon>Trichostrongylidae</taxon>
        <taxon>Teladorsagia</taxon>
    </lineage>
</organism>
<dbReference type="SMART" id="SM00473">
    <property type="entry name" value="PAN_AP"/>
    <property type="match status" value="2"/>
</dbReference>
<dbReference type="InterPro" id="IPR052774">
    <property type="entry name" value="Celegans_DevNeuronal_Protein"/>
</dbReference>
<dbReference type="InterPro" id="IPR003609">
    <property type="entry name" value="Pan_app"/>
</dbReference>
<dbReference type="Gene3D" id="3.50.4.10">
    <property type="entry name" value="Hepatocyte Growth Factor"/>
    <property type="match status" value="2"/>
</dbReference>
<evidence type="ECO:0000313" key="2">
    <source>
        <dbReference type="EMBL" id="PIO66802.1"/>
    </source>
</evidence>
<protein>
    <submittedName>
        <fullName evidence="2">PAN domain protein</fullName>
    </submittedName>
</protein>
<dbReference type="GO" id="GO:0009653">
    <property type="term" value="P:anatomical structure morphogenesis"/>
    <property type="evidence" value="ECO:0007669"/>
    <property type="project" value="TreeGrafter"/>
</dbReference>
<evidence type="ECO:0000259" key="1">
    <source>
        <dbReference type="PROSITE" id="PS50948"/>
    </source>
</evidence>
<dbReference type="SUPFAM" id="SSF57414">
    <property type="entry name" value="Hairpin loop containing domain-like"/>
    <property type="match status" value="2"/>
</dbReference>
<dbReference type="Proteomes" id="UP000230423">
    <property type="component" value="Unassembled WGS sequence"/>
</dbReference>
<evidence type="ECO:0000313" key="3">
    <source>
        <dbReference type="Proteomes" id="UP000230423"/>
    </source>
</evidence>
<dbReference type="Pfam" id="PF00024">
    <property type="entry name" value="PAN_1"/>
    <property type="match status" value="2"/>
</dbReference>
<keyword evidence="3" id="KW-1185">Reference proteome</keyword>
<dbReference type="CDD" id="cd01099">
    <property type="entry name" value="PAN_AP_HGF"/>
    <property type="match status" value="1"/>
</dbReference>
<dbReference type="PROSITE" id="PS50948">
    <property type="entry name" value="PAN"/>
    <property type="match status" value="1"/>
</dbReference>
<reference evidence="2 3" key="1">
    <citation type="submission" date="2015-09" db="EMBL/GenBank/DDBJ databases">
        <title>Draft genome of the parasitic nematode Teladorsagia circumcincta isolate WARC Sus (inbred).</title>
        <authorList>
            <person name="Mitreva M."/>
        </authorList>
    </citation>
    <scope>NUCLEOTIDE SEQUENCE [LARGE SCALE GENOMIC DNA]</scope>
    <source>
        <strain evidence="2 3">S</strain>
    </source>
</reference>
<dbReference type="PANTHER" id="PTHR47327:SF12">
    <property type="entry name" value="APPLE DOMAIN-CONTAINING PROTEIN"/>
    <property type="match status" value="1"/>
</dbReference>
<sequence>MHIFSAQDPIANALVSQCPSGSQAVFLLQRNATVGKQIRALPTAAFADCSDHCAVSNDCVGVEFISGNCKVFGAGKEQPTPGAKVLMKNCVKSERVCSSPFHFDLFEQKILVGFAREVVPAENIQVCMSACLNSFDTFGFECESAMFYPVDQECILNTEDRLDSPPPETGDNFECKSVMYYYNEQECILNAETRHSKPDLFIPEGDEFQVDYFDITCHLKPEKCPAGTHLKVLITRNTIH</sequence>
<accession>A0A2G9UAM5</accession>
<dbReference type="EMBL" id="KZ348016">
    <property type="protein sequence ID" value="PIO66802.1"/>
    <property type="molecule type" value="Genomic_DNA"/>
</dbReference>
<dbReference type="AlphaFoldDB" id="A0A2G9UAM5"/>
<gene>
    <name evidence="2" type="ORF">TELCIR_11470</name>
</gene>